<dbReference type="Gene3D" id="1.10.720.30">
    <property type="entry name" value="SAP domain"/>
    <property type="match status" value="1"/>
</dbReference>
<dbReference type="SMART" id="SM00184">
    <property type="entry name" value="RING"/>
    <property type="match status" value="2"/>
</dbReference>
<evidence type="ECO:0000256" key="4">
    <source>
        <dbReference type="PROSITE-ProRule" id="PRU00175"/>
    </source>
</evidence>
<feature type="compositionally biased region" description="Low complexity" evidence="5">
    <location>
        <begin position="136"/>
        <end position="145"/>
    </location>
</feature>
<accession>A0ABM1Y3L6</accession>
<dbReference type="Pfam" id="PF13920">
    <property type="entry name" value="zf-C3HC4_3"/>
    <property type="match status" value="1"/>
</dbReference>
<protein>
    <recommendedName>
        <fullName evidence="6">RING-type domain-containing protein</fullName>
    </recommendedName>
</protein>
<feature type="compositionally biased region" description="Polar residues" evidence="5">
    <location>
        <begin position="229"/>
        <end position="243"/>
    </location>
</feature>
<feature type="region of interest" description="Disordered" evidence="5">
    <location>
        <begin position="596"/>
        <end position="622"/>
    </location>
</feature>
<proteinExistence type="predicted"/>
<feature type="compositionally biased region" description="Polar residues" evidence="5">
    <location>
        <begin position="613"/>
        <end position="622"/>
    </location>
</feature>
<feature type="region of interest" description="Disordered" evidence="5">
    <location>
        <begin position="411"/>
        <end position="460"/>
    </location>
</feature>
<evidence type="ECO:0000313" key="8">
    <source>
        <dbReference type="Proteomes" id="UP000069940"/>
    </source>
</evidence>
<evidence type="ECO:0000256" key="5">
    <source>
        <dbReference type="SAM" id="MobiDB-lite"/>
    </source>
</evidence>
<feature type="compositionally biased region" description="Basic and acidic residues" evidence="5">
    <location>
        <begin position="333"/>
        <end position="345"/>
    </location>
</feature>
<keyword evidence="3" id="KW-0862">Zinc</keyword>
<feature type="compositionally biased region" description="Low complexity" evidence="5">
    <location>
        <begin position="96"/>
        <end position="106"/>
    </location>
</feature>
<dbReference type="PANTHER" id="PTHR14879:SF15">
    <property type="entry name" value="E3 UBIQUITIN-PROTEIN LIGASE RIFIFYLIN-LIKE PROTEIN"/>
    <property type="match status" value="1"/>
</dbReference>
<feature type="domain" description="RING-type" evidence="6">
    <location>
        <begin position="701"/>
        <end position="736"/>
    </location>
</feature>
<sequence>MPCESCNVQFGIITRKKSCYECRRLFCKNCLEKRQEKILCHNCLIFTKRPLSKVDLGQLKNKDLILYLQSKHISTTGCVEKDDLINLVIAHVNSAANSPRSPAAGSTGSGGGHHPRTFNFSSASSTGGSSGGNGRAGSQSGSSSRNFYATSAENCANTFDQIKNTCQNLFSSITDKLSSDIPRTPNFDPRFSNSSTEENIRPRTQPDGSVHQQPRFGTNDVYWVRDQRGTAQSETETCHQPSSLPIRDTAGVVPNERTLSSPTAADSSGDGSSGITSGADSSANTSSVSSPVHEKSISEKPKLSLSERIDNMLASEENQNDCECSDEECEEMDPPRRKESKKVASEENLILEAGTSQTATMAQLPIPESKTDTSSSSFDELNPECDPNESLPEVEMVALTDTESWQVINNVDSSETQESATTLPTTTTATMTDTTDSSSDLNSSDKLAQPPSYCDSSSHQVARRRSDSFLMMINNGSNTELVRLVPDPQETAAQSSQAISNDSTNKCFKCGKRRSGIRKQLKKIRKLLDTTSVPEADKRRQLEAFLAYLERRSKGSIELSEGDSMSEDASVSLATEAEHPLCEGIAAAVGFSLPPVDENRDPSSHYPRAAEADSTTAGKTNVYSTGNQQLASMSQIQLSDIKESADLDVLSVKQLKKILVLNRVDFKGCCEKAELRERVLRLWFDYKSIASPERLASDDLCRICMDAPINCVILECGHMATCINCGKVLSECPICRQYIVRVVRSFKV</sequence>
<dbReference type="SUPFAM" id="SSF57903">
    <property type="entry name" value="FYVE/PHD zinc finger"/>
    <property type="match status" value="1"/>
</dbReference>
<feature type="region of interest" description="Disordered" evidence="5">
    <location>
        <begin position="180"/>
        <end position="389"/>
    </location>
</feature>
<evidence type="ECO:0000256" key="3">
    <source>
        <dbReference type="ARBA" id="ARBA00022833"/>
    </source>
</evidence>
<comment type="subcellular location">
    <subcellularLocation>
        <location evidence="1">Cell membrane</location>
        <topology evidence="1">Peripheral membrane protein</topology>
    </subcellularLocation>
</comment>
<evidence type="ECO:0000259" key="6">
    <source>
        <dbReference type="PROSITE" id="PS50089"/>
    </source>
</evidence>
<dbReference type="PROSITE" id="PS50089">
    <property type="entry name" value="ZF_RING_2"/>
    <property type="match status" value="1"/>
</dbReference>
<evidence type="ECO:0000313" key="7">
    <source>
        <dbReference type="EnsemblMetazoa" id="AALFPA23_005367.P6840"/>
    </source>
</evidence>
<feature type="compositionally biased region" description="Basic and acidic residues" evidence="5">
    <location>
        <begin position="597"/>
        <end position="611"/>
    </location>
</feature>
<dbReference type="InterPro" id="IPR011011">
    <property type="entry name" value="Znf_FYVE_PHD"/>
</dbReference>
<dbReference type="CDD" id="cd16500">
    <property type="entry name" value="RING-HC_CARP"/>
    <property type="match status" value="1"/>
</dbReference>
<dbReference type="InterPro" id="IPR013083">
    <property type="entry name" value="Znf_RING/FYVE/PHD"/>
</dbReference>
<feature type="region of interest" description="Disordered" evidence="5">
    <location>
        <begin position="96"/>
        <end position="145"/>
    </location>
</feature>
<dbReference type="SUPFAM" id="SSF57850">
    <property type="entry name" value="RING/U-box"/>
    <property type="match status" value="1"/>
</dbReference>
<dbReference type="Pfam" id="PF22968">
    <property type="entry name" value="RNF34L-like_3rd"/>
    <property type="match status" value="1"/>
</dbReference>
<organism evidence="7 8">
    <name type="scientific">Aedes albopictus</name>
    <name type="common">Asian tiger mosquito</name>
    <name type="synonym">Stegomyia albopicta</name>
    <dbReference type="NCBI Taxonomy" id="7160"/>
    <lineage>
        <taxon>Eukaryota</taxon>
        <taxon>Metazoa</taxon>
        <taxon>Ecdysozoa</taxon>
        <taxon>Arthropoda</taxon>
        <taxon>Hexapoda</taxon>
        <taxon>Insecta</taxon>
        <taxon>Pterygota</taxon>
        <taxon>Neoptera</taxon>
        <taxon>Endopterygota</taxon>
        <taxon>Diptera</taxon>
        <taxon>Nematocera</taxon>
        <taxon>Culicoidea</taxon>
        <taxon>Culicidae</taxon>
        <taxon>Culicinae</taxon>
        <taxon>Aedini</taxon>
        <taxon>Aedes</taxon>
        <taxon>Stegomyia</taxon>
    </lineage>
</organism>
<keyword evidence="8" id="KW-1185">Reference proteome</keyword>
<dbReference type="InterPro" id="IPR001841">
    <property type="entry name" value="Znf_RING"/>
</dbReference>
<feature type="compositionally biased region" description="Low complexity" evidence="5">
    <location>
        <begin position="117"/>
        <end position="127"/>
    </location>
</feature>
<feature type="compositionally biased region" description="Low complexity" evidence="5">
    <location>
        <begin position="419"/>
        <end position="445"/>
    </location>
</feature>
<reference evidence="7" key="2">
    <citation type="submission" date="2025-05" db="UniProtKB">
        <authorList>
            <consortium name="EnsemblMetazoa"/>
        </authorList>
    </citation>
    <scope>IDENTIFICATION</scope>
    <source>
        <strain evidence="7">Foshan</strain>
    </source>
</reference>
<feature type="compositionally biased region" description="Basic and acidic residues" evidence="5">
    <location>
        <begin position="292"/>
        <end position="310"/>
    </location>
</feature>
<dbReference type="EnsemblMetazoa" id="AALFPA23_005367.R6840">
    <property type="protein sequence ID" value="AALFPA23_005367.P6840"/>
    <property type="gene ID" value="AALFPA23_005367"/>
</dbReference>
<dbReference type="RefSeq" id="XP_019525957.3">
    <property type="nucleotide sequence ID" value="XM_019670412.3"/>
</dbReference>
<dbReference type="GeneID" id="109398053"/>
<dbReference type="Gene3D" id="3.30.40.10">
    <property type="entry name" value="Zinc/RING finger domain, C3HC4 (zinc finger)"/>
    <property type="match status" value="1"/>
</dbReference>
<reference evidence="8" key="1">
    <citation type="journal article" date="2015" name="Proc. Natl. Acad. Sci. U.S.A.">
        <title>Genome sequence of the Asian Tiger mosquito, Aedes albopictus, reveals insights into its biology, genetics, and evolution.</title>
        <authorList>
            <person name="Chen X.G."/>
            <person name="Jiang X."/>
            <person name="Gu J."/>
            <person name="Xu M."/>
            <person name="Wu Y."/>
            <person name="Deng Y."/>
            <person name="Zhang C."/>
            <person name="Bonizzoni M."/>
            <person name="Dermauw W."/>
            <person name="Vontas J."/>
            <person name="Armbruster P."/>
            <person name="Huang X."/>
            <person name="Yang Y."/>
            <person name="Zhang H."/>
            <person name="He W."/>
            <person name="Peng H."/>
            <person name="Liu Y."/>
            <person name="Wu K."/>
            <person name="Chen J."/>
            <person name="Lirakis M."/>
            <person name="Topalis P."/>
            <person name="Van Leeuwen T."/>
            <person name="Hall A.B."/>
            <person name="Jiang X."/>
            <person name="Thorpe C."/>
            <person name="Mueller R.L."/>
            <person name="Sun C."/>
            <person name="Waterhouse R.M."/>
            <person name="Yan G."/>
            <person name="Tu Z.J."/>
            <person name="Fang X."/>
            <person name="James A.A."/>
        </authorList>
    </citation>
    <scope>NUCLEOTIDE SEQUENCE [LARGE SCALE GENOMIC DNA]</scope>
    <source>
        <strain evidence="8">Foshan</strain>
    </source>
</reference>
<dbReference type="PANTHER" id="PTHR14879">
    <property type="entry name" value="CASPASE REGULATOR, RING FINGER DOMAIN-CONTAINING"/>
    <property type="match status" value="1"/>
</dbReference>
<keyword evidence="2 4" id="KW-0863">Zinc-finger</keyword>
<feature type="compositionally biased region" description="Low complexity" evidence="5">
    <location>
        <begin position="260"/>
        <end position="290"/>
    </location>
</feature>
<evidence type="ECO:0000256" key="1">
    <source>
        <dbReference type="ARBA" id="ARBA00004202"/>
    </source>
</evidence>
<dbReference type="Proteomes" id="UP000069940">
    <property type="component" value="Unassembled WGS sequence"/>
</dbReference>
<name>A0ABM1Y3L6_AEDAL</name>
<feature type="compositionally biased region" description="Polar residues" evidence="5">
    <location>
        <begin position="206"/>
        <end position="216"/>
    </location>
</feature>
<dbReference type="CDD" id="cd15750">
    <property type="entry name" value="FYVE_CARP"/>
    <property type="match status" value="1"/>
</dbReference>
<evidence type="ECO:0000256" key="2">
    <source>
        <dbReference type="ARBA" id="ARBA00022771"/>
    </source>
</evidence>
<feature type="compositionally biased region" description="Acidic residues" evidence="5">
    <location>
        <begin position="318"/>
        <end position="332"/>
    </location>
</feature>
<dbReference type="Gene3D" id="1.10.720.140">
    <property type="match status" value="1"/>
</dbReference>
<dbReference type="InterPro" id="IPR036361">
    <property type="entry name" value="SAP_dom_sf"/>
</dbReference>
<dbReference type="SUPFAM" id="SSF68906">
    <property type="entry name" value="SAP domain"/>
    <property type="match status" value="2"/>
</dbReference>
<dbReference type="InterPro" id="IPR051728">
    <property type="entry name" value="RING-FYVE_E3_ubiquitin-ligase"/>
</dbReference>
<dbReference type="InterPro" id="IPR055111">
    <property type="entry name" value="RNF34_RFFL_HeH"/>
</dbReference>
<keyword evidence="2 4" id="KW-0479">Metal-binding</keyword>